<evidence type="ECO:0000256" key="2">
    <source>
        <dbReference type="ARBA" id="ARBA00022475"/>
    </source>
</evidence>
<evidence type="ECO:0000256" key="5">
    <source>
        <dbReference type="ARBA" id="ARBA00023136"/>
    </source>
</evidence>
<evidence type="ECO:0000256" key="1">
    <source>
        <dbReference type="ARBA" id="ARBA00004651"/>
    </source>
</evidence>
<evidence type="ECO:0000313" key="7">
    <source>
        <dbReference type="EMBL" id="VVC30357.1"/>
    </source>
</evidence>
<keyword evidence="3 6" id="KW-0812">Transmembrane</keyword>
<keyword evidence="4 6" id="KW-1133">Transmembrane helix</keyword>
<dbReference type="GO" id="GO:0005886">
    <property type="term" value="C:plasma membrane"/>
    <property type="evidence" value="ECO:0007669"/>
    <property type="project" value="UniProtKB-SubCell"/>
</dbReference>
<evidence type="ECO:0000313" key="8">
    <source>
        <dbReference type="Proteomes" id="UP000325440"/>
    </source>
</evidence>
<evidence type="ECO:0000256" key="4">
    <source>
        <dbReference type="ARBA" id="ARBA00022989"/>
    </source>
</evidence>
<keyword evidence="8" id="KW-1185">Reference proteome</keyword>
<dbReference type="AlphaFoldDB" id="A0A5E4MFX9"/>
<comment type="subcellular location">
    <subcellularLocation>
        <location evidence="1">Cell membrane</location>
        <topology evidence="1">Multi-pass membrane protein</topology>
    </subcellularLocation>
</comment>
<dbReference type="GO" id="GO:0050909">
    <property type="term" value="P:sensory perception of taste"/>
    <property type="evidence" value="ECO:0007669"/>
    <property type="project" value="InterPro"/>
</dbReference>
<keyword evidence="5 6" id="KW-0472">Membrane</keyword>
<keyword evidence="7" id="KW-0675">Receptor</keyword>
<name>A0A5E4MFX9_9HEMI</name>
<feature type="transmembrane region" description="Helical" evidence="6">
    <location>
        <begin position="147"/>
        <end position="170"/>
    </location>
</feature>
<evidence type="ECO:0000256" key="6">
    <source>
        <dbReference type="SAM" id="Phobius"/>
    </source>
</evidence>
<feature type="transmembrane region" description="Helical" evidence="6">
    <location>
        <begin position="246"/>
        <end position="266"/>
    </location>
</feature>
<dbReference type="EMBL" id="CABPRJ010000513">
    <property type="protein sequence ID" value="VVC30357.1"/>
    <property type="molecule type" value="Genomic_DNA"/>
</dbReference>
<dbReference type="OrthoDB" id="6587325at2759"/>
<accession>A0A5E4MFX9</accession>
<sequence>MLYFLSCAYNRRNIYLCYVKCLDILSYNKNTCLKMSSVFIISGMHIFWLVVFFVNSVTTQEPATNLVLQAQDFVCFLFEMQFYVILLLVKSSLEMITHRISDFFHMIKENKFDTKILLPVYFANCLEDTRLLHMEIFNVMVKVNRIYGLNTLAIIIQSRILFAINLYSYITSYALMELIESMATFQKVTLLCYCSELIKQNENGIKCMINEMDINLLPGDHYKHQRYLFNHQVKKLKFDLDAYEMFSINLETLLSIIITTASYLLLFSQLNLTL</sequence>
<reference evidence="7 8" key="1">
    <citation type="submission" date="2019-08" db="EMBL/GenBank/DDBJ databases">
        <authorList>
            <person name="Alioto T."/>
            <person name="Alioto T."/>
            <person name="Gomez Garrido J."/>
        </authorList>
    </citation>
    <scope>NUCLEOTIDE SEQUENCE [LARGE SCALE GENOMIC DNA]</scope>
</reference>
<feature type="transmembrane region" description="Helical" evidence="6">
    <location>
        <begin position="66"/>
        <end position="89"/>
    </location>
</feature>
<proteinExistence type="predicted"/>
<organism evidence="7 8">
    <name type="scientific">Cinara cedri</name>
    <dbReference type="NCBI Taxonomy" id="506608"/>
    <lineage>
        <taxon>Eukaryota</taxon>
        <taxon>Metazoa</taxon>
        <taxon>Ecdysozoa</taxon>
        <taxon>Arthropoda</taxon>
        <taxon>Hexapoda</taxon>
        <taxon>Insecta</taxon>
        <taxon>Pterygota</taxon>
        <taxon>Neoptera</taxon>
        <taxon>Paraneoptera</taxon>
        <taxon>Hemiptera</taxon>
        <taxon>Sternorrhyncha</taxon>
        <taxon>Aphidomorpha</taxon>
        <taxon>Aphidoidea</taxon>
        <taxon>Aphididae</taxon>
        <taxon>Lachninae</taxon>
        <taxon>Cinara</taxon>
    </lineage>
</organism>
<dbReference type="InterPro" id="IPR013604">
    <property type="entry name" value="7TM_chemorcpt"/>
</dbReference>
<dbReference type="Pfam" id="PF08395">
    <property type="entry name" value="7tm_7"/>
    <property type="match status" value="1"/>
</dbReference>
<gene>
    <name evidence="7" type="ORF">CINCED_3A007432</name>
</gene>
<keyword evidence="2" id="KW-1003">Cell membrane</keyword>
<evidence type="ECO:0000256" key="3">
    <source>
        <dbReference type="ARBA" id="ARBA00022692"/>
    </source>
</evidence>
<feature type="transmembrane region" description="Helical" evidence="6">
    <location>
        <begin position="35"/>
        <end position="54"/>
    </location>
</feature>
<protein>
    <submittedName>
        <fullName evidence="7">7TM chemoreceptor</fullName>
    </submittedName>
</protein>
<dbReference type="Proteomes" id="UP000325440">
    <property type="component" value="Unassembled WGS sequence"/>
</dbReference>